<name>A0A160DD67_9CAUD</name>
<keyword evidence="2" id="KW-1185">Reference proteome</keyword>
<reference evidence="1 2" key="1">
    <citation type="submission" date="2016-03" db="EMBL/GenBank/DDBJ databases">
        <authorList>
            <person name="Stanton A.J."/>
            <person name="Montgomery M.T."/>
            <person name="Guerrero C.A."/>
            <person name="Mavrich T.N."/>
            <person name="Pope W.H."/>
            <person name="Garlena R.A."/>
            <person name="Russell D.A."/>
            <person name="Jacobs-Sera D."/>
            <person name="Hendrix R.W."/>
            <person name="Hatfull G.F."/>
        </authorList>
    </citation>
    <scope>NUCLEOTIDE SEQUENCE [LARGE SCALE GENOMIC DNA]</scope>
</reference>
<gene>
    <name evidence="1" type="primary">65</name>
    <name evidence="1" type="ORF">PBI_VENDETTA_65</name>
</gene>
<accession>A0A160DD67</accession>
<dbReference type="Proteomes" id="UP000202306">
    <property type="component" value="Segment"/>
</dbReference>
<organism evidence="1 2">
    <name type="scientific">Gordonia phage Vendetta</name>
    <dbReference type="NCBI Taxonomy" id="1838082"/>
    <lineage>
        <taxon>Viruses</taxon>
        <taxon>Duplodnaviria</taxon>
        <taxon>Heunggongvirae</taxon>
        <taxon>Uroviricota</taxon>
        <taxon>Caudoviricetes</taxon>
        <taxon>Ruthgordonvirinae</taxon>
        <taxon>Vendettavirus</taxon>
        <taxon>Vendettavirus vendetta</taxon>
    </lineage>
</organism>
<evidence type="ECO:0000313" key="2">
    <source>
        <dbReference type="Proteomes" id="UP000202306"/>
    </source>
</evidence>
<dbReference type="KEGG" id="vg:28800239"/>
<sequence>MVKCGVAQWTDNELDDDDRTALADWIASGFSMAKTYAAFSRLAPFKLTTWKDHQQQRCVCYRK</sequence>
<dbReference type="RefSeq" id="YP_009273997.1">
    <property type="nucleotide sequence ID" value="NC_030911.1"/>
</dbReference>
<dbReference type="OrthoDB" id="40902at10239"/>
<evidence type="ECO:0000313" key="1">
    <source>
        <dbReference type="EMBL" id="ANA85612.1"/>
    </source>
</evidence>
<proteinExistence type="predicted"/>
<dbReference type="GeneID" id="28800239"/>
<protein>
    <submittedName>
        <fullName evidence="1">Uncharacterized protein</fullName>
    </submittedName>
</protein>
<dbReference type="EMBL" id="KU998237">
    <property type="protein sequence ID" value="ANA85612.1"/>
    <property type="molecule type" value="Genomic_DNA"/>
</dbReference>